<name>A0A8H6HGD7_9AGAR</name>
<dbReference type="OrthoDB" id="3202607at2759"/>
<reference evidence="1 2" key="1">
    <citation type="submission" date="2020-07" db="EMBL/GenBank/DDBJ databases">
        <title>Comparative genomics of pyrophilous fungi reveals a link between fire events and developmental genes.</title>
        <authorList>
            <consortium name="DOE Joint Genome Institute"/>
            <person name="Steindorff A.S."/>
            <person name="Carver A."/>
            <person name="Calhoun S."/>
            <person name="Stillman K."/>
            <person name="Liu H."/>
            <person name="Lipzen A."/>
            <person name="Pangilinan J."/>
            <person name="Labutti K."/>
            <person name="Bruns T.D."/>
            <person name="Grigoriev I.V."/>
        </authorList>
    </citation>
    <scope>NUCLEOTIDE SEQUENCE [LARGE SCALE GENOMIC DNA]</scope>
    <source>
        <strain evidence="1 2">CBS 144469</strain>
    </source>
</reference>
<dbReference type="EMBL" id="JACGCI010000099">
    <property type="protein sequence ID" value="KAF6745777.1"/>
    <property type="molecule type" value="Genomic_DNA"/>
</dbReference>
<gene>
    <name evidence="1" type="ORF">DFP72DRAFT_1076922</name>
</gene>
<organism evidence="1 2">
    <name type="scientific">Ephemerocybe angulata</name>
    <dbReference type="NCBI Taxonomy" id="980116"/>
    <lineage>
        <taxon>Eukaryota</taxon>
        <taxon>Fungi</taxon>
        <taxon>Dikarya</taxon>
        <taxon>Basidiomycota</taxon>
        <taxon>Agaricomycotina</taxon>
        <taxon>Agaricomycetes</taxon>
        <taxon>Agaricomycetidae</taxon>
        <taxon>Agaricales</taxon>
        <taxon>Agaricineae</taxon>
        <taxon>Psathyrellaceae</taxon>
        <taxon>Ephemerocybe</taxon>
    </lineage>
</organism>
<accession>A0A8H6HGD7</accession>
<sequence>MKDRHSQSHARIYWKILTGNTVRPIYTDVDLSGRVRSTGFDALPLESPPDYAELDELVTTLNFKLIRSRPGICHVLVDRKTRKIWGVLAGSCWAQKLDRVGLDLPEDVHIANAIIEAGREELEHYNCVSESNGRGDFMTQPTGFSDGGGRVHPTNFSTRPAVRRVMATVTEHRVFKRLAWFMAAAMRTWSPELYQHMQNTVLAAQNNNPRLRRPFKQSHWPALTVNFGPRTICLPHVDFLNFAAGWCGITALGDFDWKRGGHLVLWELKLVIEFPPGHTVLIPSALVTHSNINVADSETRYSFTQYAAGSLFRSVANGSKTNKALFEERKMTRAQTKAWLESSTAWEDSVDMLRVWT</sequence>
<dbReference type="Gene3D" id="3.60.130.30">
    <property type="match status" value="1"/>
</dbReference>
<evidence type="ECO:0000313" key="1">
    <source>
        <dbReference type="EMBL" id="KAF6745777.1"/>
    </source>
</evidence>
<evidence type="ECO:0000313" key="2">
    <source>
        <dbReference type="Proteomes" id="UP000521943"/>
    </source>
</evidence>
<dbReference type="AlphaFoldDB" id="A0A8H6HGD7"/>
<keyword evidence="2" id="KW-1185">Reference proteome</keyword>
<comment type="caution">
    <text evidence="1">The sequence shown here is derived from an EMBL/GenBank/DDBJ whole genome shotgun (WGS) entry which is preliminary data.</text>
</comment>
<protein>
    <submittedName>
        <fullName evidence="1">Uncharacterized protein</fullName>
    </submittedName>
</protein>
<proteinExistence type="predicted"/>
<dbReference type="Proteomes" id="UP000521943">
    <property type="component" value="Unassembled WGS sequence"/>
</dbReference>